<dbReference type="AlphaFoldDB" id="A0A7J6BZ03"/>
<evidence type="ECO:0000256" key="3">
    <source>
        <dbReference type="ARBA" id="ARBA00009670"/>
    </source>
</evidence>
<evidence type="ECO:0000256" key="1">
    <source>
        <dbReference type="ARBA" id="ARBA00004304"/>
    </source>
</evidence>
<keyword evidence="6" id="KW-0831">Ubiquinone biosynthesis</keyword>
<dbReference type="GO" id="GO:0005524">
    <property type="term" value="F:ATP binding"/>
    <property type="evidence" value="ECO:0007669"/>
    <property type="project" value="UniProtKB-KW"/>
</dbReference>
<keyword evidence="8" id="KW-0547">Nucleotide-binding</keyword>
<dbReference type="GO" id="GO:0016301">
    <property type="term" value="F:kinase activity"/>
    <property type="evidence" value="ECO:0007669"/>
    <property type="project" value="UniProtKB-KW"/>
</dbReference>
<evidence type="ECO:0000256" key="11">
    <source>
        <dbReference type="ARBA" id="ARBA00022946"/>
    </source>
</evidence>
<comment type="similarity">
    <text evidence="3">Belongs to the protein kinase superfamily. ADCK protein kinase family.</text>
</comment>
<keyword evidence="11" id="KW-0809">Transit peptide</keyword>
<dbReference type="InterPro" id="IPR011009">
    <property type="entry name" value="Kinase-like_dom_sf"/>
</dbReference>
<feature type="domain" description="ABC1 atypical kinase-like" evidence="20">
    <location>
        <begin position="273"/>
        <end position="512"/>
    </location>
</feature>
<evidence type="ECO:0000256" key="5">
    <source>
        <dbReference type="ARBA" id="ARBA00022679"/>
    </source>
</evidence>
<dbReference type="InterPro" id="IPR004147">
    <property type="entry name" value="ABC1_dom"/>
</dbReference>
<evidence type="ECO:0000256" key="15">
    <source>
        <dbReference type="ARBA" id="ARBA00031775"/>
    </source>
</evidence>
<dbReference type="CDD" id="cd13970">
    <property type="entry name" value="ABC1_ADCK3"/>
    <property type="match status" value="1"/>
</dbReference>
<evidence type="ECO:0000256" key="6">
    <source>
        <dbReference type="ARBA" id="ARBA00022688"/>
    </source>
</evidence>
<evidence type="ECO:0000256" key="14">
    <source>
        <dbReference type="ARBA" id="ARBA00023136"/>
    </source>
</evidence>
<proteinExistence type="inferred from homology"/>
<dbReference type="SUPFAM" id="SSF56112">
    <property type="entry name" value="Protein kinase-like (PK-like)"/>
    <property type="match status" value="1"/>
</dbReference>
<evidence type="ECO:0000256" key="16">
    <source>
        <dbReference type="ARBA" id="ARBA00032726"/>
    </source>
</evidence>
<evidence type="ECO:0000256" key="19">
    <source>
        <dbReference type="SAM" id="MobiDB-lite"/>
    </source>
</evidence>
<evidence type="ECO:0000256" key="4">
    <source>
        <dbReference type="ARBA" id="ARBA00018535"/>
    </source>
</evidence>
<dbReference type="UniPathway" id="UPA00232"/>
<keyword evidence="7" id="KW-0812">Transmembrane</keyword>
<keyword evidence="10" id="KW-0067">ATP-binding</keyword>
<evidence type="ECO:0000256" key="10">
    <source>
        <dbReference type="ARBA" id="ARBA00022840"/>
    </source>
</evidence>
<dbReference type="EMBL" id="JAAMOB010000020">
    <property type="protein sequence ID" value="KAF4099743.1"/>
    <property type="molecule type" value="Genomic_DNA"/>
</dbReference>
<comment type="pathway">
    <text evidence="2">Cofactor biosynthesis; ubiquinone biosynthesis.</text>
</comment>
<evidence type="ECO:0000256" key="8">
    <source>
        <dbReference type="ARBA" id="ARBA00022741"/>
    </source>
</evidence>
<accession>A0A7J6BZ03</accession>
<evidence type="ECO:0000313" key="21">
    <source>
        <dbReference type="EMBL" id="KAF4099743.1"/>
    </source>
</evidence>
<comment type="caution">
    <text evidence="21">The sequence shown here is derived from an EMBL/GenBank/DDBJ whole genome shotgun (WGS) entry which is preliminary data.</text>
</comment>
<dbReference type="GO" id="GO:0031966">
    <property type="term" value="C:mitochondrial membrane"/>
    <property type="evidence" value="ECO:0007669"/>
    <property type="project" value="UniProtKB-SubCell"/>
</dbReference>
<comment type="subcellular location">
    <subcellularLocation>
        <location evidence="1">Mitochondrion membrane</location>
        <topology evidence="1">Single-pass membrane protein</topology>
    </subcellularLocation>
</comment>
<dbReference type="Pfam" id="PF03109">
    <property type="entry name" value="ABC1"/>
    <property type="match status" value="1"/>
</dbReference>
<keyword evidence="13" id="KW-0496">Mitochondrion</keyword>
<sequence length="623" mass="69785">MAGDMLLLMRGLAKLSQAVIESQASSLRGSGFQAVSQSMQMTAEQGMSVAMQKIQEFTGGQQSVSDFNADMDSKYDFTASEENFESTAQGGLDSDSVFRDANTGAAHTYSQASGKSKLFDGYKDPTSQFTGQTRSYHQDHSSVGGITAEDIEKAREAKRNGSKPHKQMLSERARERKVPVTRLGRLANFGGLAVGLGIGALAEVAKKSLRSEDKNGEKKAVLDSSPFLSEANAERIVRTLCKVRGAALKLGQMLSIQDDAFINPQLAKIFDRVRQSADFMPIKQMMKALNNDLGPNWRDKLDMFEERPFAAASIGQVHLARMKDGREVAMKIQYPGVAQSINSDVNNLMTVLSMSNALPEGLFPEHLIDVMRRELALECDYIREAKCARKFKELLKDRPFFYVPEVIDELSSQHVLTTELVPGFPLDQADALSQELKNEICENILMLCLRELFEFRYMQTDPNWSNFFYDPQTHRVALLDFGATRGFDEDFTDLYIEIIKAAADGNREEVLKRSIDMKFLTGYETKAMENAHVDAVMILGEAFASKEPFNFGAQSTTERIHNLIPVMLKQRLIPPPEETYSLHRKMGGSFLICSRLNAKLSCKNMFDEAYNNYWRNKKKGPSQ</sequence>
<evidence type="ECO:0000256" key="12">
    <source>
        <dbReference type="ARBA" id="ARBA00022989"/>
    </source>
</evidence>
<dbReference type="InterPro" id="IPR034646">
    <property type="entry name" value="ADCK3_dom"/>
</dbReference>
<evidence type="ECO:0000256" key="9">
    <source>
        <dbReference type="ARBA" id="ARBA00022777"/>
    </source>
</evidence>
<keyword evidence="5" id="KW-0808">Transferase</keyword>
<protein>
    <recommendedName>
        <fullName evidence="4">Atypical kinase COQ8A, mitochondrial</fullName>
    </recommendedName>
    <alternativeName>
        <fullName evidence="16">Chaperone activity of bc1 complex-like</fullName>
    </alternativeName>
    <alternativeName>
        <fullName evidence="17">Coenzyme Q protein 8A</fullName>
    </alternativeName>
    <alternativeName>
        <fullName evidence="15">aarF domain-containing protein kinase 3</fullName>
    </alternativeName>
</protein>
<dbReference type="PANTHER" id="PTHR43851:SF1">
    <property type="entry name" value="ATYPICAL KINASE COQ8A, MITOCHONDRIAL"/>
    <property type="match status" value="1"/>
</dbReference>
<dbReference type="OrthoDB" id="201153at2759"/>
<organism evidence="21 22">
    <name type="scientific">Onychostoma macrolepis</name>
    <dbReference type="NCBI Taxonomy" id="369639"/>
    <lineage>
        <taxon>Eukaryota</taxon>
        <taxon>Metazoa</taxon>
        <taxon>Chordata</taxon>
        <taxon>Craniata</taxon>
        <taxon>Vertebrata</taxon>
        <taxon>Euteleostomi</taxon>
        <taxon>Actinopterygii</taxon>
        <taxon>Neopterygii</taxon>
        <taxon>Teleostei</taxon>
        <taxon>Ostariophysi</taxon>
        <taxon>Cypriniformes</taxon>
        <taxon>Cyprinidae</taxon>
        <taxon>Acrossocheilinae</taxon>
        <taxon>Onychostoma</taxon>
    </lineage>
</organism>
<evidence type="ECO:0000313" key="22">
    <source>
        <dbReference type="Proteomes" id="UP000579812"/>
    </source>
</evidence>
<dbReference type="Proteomes" id="UP000579812">
    <property type="component" value="Unassembled WGS sequence"/>
</dbReference>
<evidence type="ECO:0000256" key="18">
    <source>
        <dbReference type="ARBA" id="ARBA00058956"/>
    </source>
</evidence>
<name>A0A7J6BZ03_9TELE</name>
<evidence type="ECO:0000259" key="20">
    <source>
        <dbReference type="Pfam" id="PF03109"/>
    </source>
</evidence>
<keyword evidence="14" id="KW-0472">Membrane</keyword>
<dbReference type="PANTHER" id="PTHR43851">
    <property type="match status" value="1"/>
</dbReference>
<evidence type="ECO:0000256" key="2">
    <source>
        <dbReference type="ARBA" id="ARBA00004749"/>
    </source>
</evidence>
<feature type="region of interest" description="Disordered" evidence="19">
    <location>
        <begin position="123"/>
        <end position="176"/>
    </location>
</feature>
<comment type="function">
    <text evidence="18">Atypical kinase involved in the biosynthesis of coenzyme Q, also named ubiquinone, an essential lipid-soluble electron transporter for aerobic cellular respiration. Its substrate specificity is still unclear: may act as a protein kinase that mediates phosphorylation of COQ3. According to other reports, acts as a small molecule kinase, possibly a lipid kinase that phosphorylates a prenyl lipid in the ubiquinone biosynthesis pathway, as suggested by its ability to bind coenzyme Q lipid intermediates. However, the small molecule kinase activity was not confirmed by another publication. Shows an unusual selectivity for binding ADP over ATP.</text>
</comment>
<feature type="compositionally biased region" description="Polar residues" evidence="19">
    <location>
        <begin position="125"/>
        <end position="135"/>
    </location>
</feature>
<dbReference type="GO" id="GO:0006744">
    <property type="term" value="P:ubiquinone biosynthetic process"/>
    <property type="evidence" value="ECO:0007669"/>
    <property type="project" value="UniProtKB-UniPathway"/>
</dbReference>
<feature type="compositionally biased region" description="Basic and acidic residues" evidence="19">
    <location>
        <begin position="150"/>
        <end position="159"/>
    </location>
</feature>
<evidence type="ECO:0000256" key="17">
    <source>
        <dbReference type="ARBA" id="ARBA00033204"/>
    </source>
</evidence>
<gene>
    <name evidence="21" type="ORF">G5714_019869</name>
</gene>
<evidence type="ECO:0000256" key="7">
    <source>
        <dbReference type="ARBA" id="ARBA00022692"/>
    </source>
</evidence>
<keyword evidence="12" id="KW-1133">Transmembrane helix</keyword>
<keyword evidence="9" id="KW-0418">Kinase</keyword>
<keyword evidence="22" id="KW-1185">Reference proteome</keyword>
<evidence type="ECO:0000256" key="13">
    <source>
        <dbReference type="ARBA" id="ARBA00023128"/>
    </source>
</evidence>
<reference evidence="21 22" key="1">
    <citation type="submission" date="2020-04" db="EMBL/GenBank/DDBJ databases">
        <title>Chromosome-level genome assembly of a cyprinid fish Onychostoma macrolepis by integration of Nanopore Sequencing, Bionano and Hi-C technology.</title>
        <authorList>
            <person name="Wang D."/>
        </authorList>
    </citation>
    <scope>NUCLEOTIDE SEQUENCE [LARGE SCALE GENOMIC DNA]</scope>
    <source>
        <strain evidence="21">SWU-2019</strain>
        <tissue evidence="21">Muscle</tissue>
    </source>
</reference>
<dbReference type="InterPro" id="IPR051409">
    <property type="entry name" value="Atypical_kinase_ADCK"/>
</dbReference>